<protein>
    <recommendedName>
        <fullName evidence="5">Purine nucleoside phosphorylase</fullName>
        <ecNumber evidence="5">2.4.2.1</ecNumber>
    </recommendedName>
    <alternativeName>
        <fullName evidence="5">Inosine-guanosine phosphorylase</fullName>
    </alternativeName>
</protein>
<name>A0A6M1RQ08_9BACT</name>
<dbReference type="PIRSF" id="PIRSF000477">
    <property type="entry name" value="PurNPase"/>
    <property type="match status" value="1"/>
</dbReference>
<reference evidence="7 8" key="1">
    <citation type="submission" date="2020-02" db="EMBL/GenBank/DDBJ databases">
        <title>Draft genome sequence of Limisphaera ngatamarikiensis NGM72.4T, a thermophilic Verrucomicrobia grouped in subdivision 3.</title>
        <authorList>
            <person name="Carere C.R."/>
            <person name="Steen J."/>
            <person name="Hugenholtz P."/>
            <person name="Stott M.B."/>
        </authorList>
    </citation>
    <scope>NUCLEOTIDE SEQUENCE [LARGE SCALE GENOMIC DNA]</scope>
    <source>
        <strain evidence="7 8">NGM72.4</strain>
    </source>
</reference>
<sequence>MKTGTTRKSIRPADPGPDQLQAALRLLRMQCSFTPRLALVLGTGFGGVADLLETQCPIDFAQIPGFPTPTVPGHGGRLLVGTRHGVPLAILQGRAHFYEGWSMARITFPIRVLAAWGVRDLILTNAAGGIRRGFRPGDFMLLRDHINFMADNPLRGPQWPGLTRFVDLGRAYDPDLSRGLARAARNQKLRLHRGVYLAVSGPSFETPAEVRAFARLGADAVGMSTVPEVIVARQCGLRVAAVSCITNLAAGRSRKPLSHEEVLEQAGRITRQATAWLDEFIRWYASRD</sequence>
<dbReference type="Gene3D" id="3.40.50.1580">
    <property type="entry name" value="Nucleoside phosphorylase domain"/>
    <property type="match status" value="1"/>
</dbReference>
<dbReference type="InterPro" id="IPR011268">
    <property type="entry name" value="Purine_phosphorylase"/>
</dbReference>
<dbReference type="PANTHER" id="PTHR11904">
    <property type="entry name" value="METHYLTHIOADENOSINE/PURINE NUCLEOSIDE PHOSPHORYLASE"/>
    <property type="match status" value="1"/>
</dbReference>
<evidence type="ECO:0000313" key="8">
    <source>
        <dbReference type="Proteomes" id="UP000477311"/>
    </source>
</evidence>
<dbReference type="InterPro" id="IPR000845">
    <property type="entry name" value="Nucleoside_phosphorylase_d"/>
</dbReference>
<evidence type="ECO:0000256" key="4">
    <source>
        <dbReference type="ARBA" id="ARBA00022679"/>
    </source>
</evidence>
<dbReference type="GO" id="GO:0005737">
    <property type="term" value="C:cytoplasm"/>
    <property type="evidence" value="ECO:0007669"/>
    <property type="project" value="TreeGrafter"/>
</dbReference>
<dbReference type="NCBIfam" id="NF006054">
    <property type="entry name" value="PRK08202.1"/>
    <property type="match status" value="1"/>
</dbReference>
<dbReference type="GO" id="GO:0004731">
    <property type="term" value="F:purine-nucleoside phosphorylase activity"/>
    <property type="evidence" value="ECO:0007669"/>
    <property type="project" value="UniProtKB-EC"/>
</dbReference>
<dbReference type="NCBIfam" id="TIGR01697">
    <property type="entry name" value="PNPH-PUNA-XAPA"/>
    <property type="match status" value="1"/>
</dbReference>
<dbReference type="EC" id="2.4.2.1" evidence="5"/>
<keyword evidence="3 5" id="KW-0328">Glycosyltransferase</keyword>
<organism evidence="7 8">
    <name type="scientific">Limisphaera ngatamarikiensis</name>
    <dbReference type="NCBI Taxonomy" id="1324935"/>
    <lineage>
        <taxon>Bacteria</taxon>
        <taxon>Pseudomonadati</taxon>
        <taxon>Verrucomicrobiota</taxon>
        <taxon>Verrucomicrobiia</taxon>
        <taxon>Limisphaerales</taxon>
        <taxon>Limisphaeraceae</taxon>
        <taxon>Limisphaera</taxon>
    </lineage>
</organism>
<comment type="similarity">
    <text evidence="2 5">Belongs to the PNP/MTAP phosphorylase family.</text>
</comment>
<dbReference type="Pfam" id="PF01048">
    <property type="entry name" value="PNP_UDP_1"/>
    <property type="match status" value="1"/>
</dbReference>
<evidence type="ECO:0000256" key="1">
    <source>
        <dbReference type="ARBA" id="ARBA00005058"/>
    </source>
</evidence>
<gene>
    <name evidence="7" type="ORF">G4L39_05015</name>
</gene>
<dbReference type="AlphaFoldDB" id="A0A6M1RQ08"/>
<comment type="caution">
    <text evidence="7">The sequence shown here is derived from an EMBL/GenBank/DDBJ whole genome shotgun (WGS) entry which is preliminary data.</text>
</comment>
<evidence type="ECO:0000259" key="6">
    <source>
        <dbReference type="Pfam" id="PF01048"/>
    </source>
</evidence>
<comment type="function">
    <text evidence="5">The purine nucleoside phosphorylases catalyze the phosphorolytic breakdown of the N-glycosidic bond in the beta-(deoxy)ribonucleoside molecules, with the formation of the corresponding free purine bases and pentose-1-phosphate.</text>
</comment>
<dbReference type="GO" id="GO:0009116">
    <property type="term" value="P:nucleoside metabolic process"/>
    <property type="evidence" value="ECO:0007669"/>
    <property type="project" value="InterPro"/>
</dbReference>
<dbReference type="UniPathway" id="UPA00606"/>
<accession>A0A6M1RQ08</accession>
<keyword evidence="8" id="KW-1185">Reference proteome</keyword>
<dbReference type="Proteomes" id="UP000477311">
    <property type="component" value="Unassembled WGS sequence"/>
</dbReference>
<dbReference type="CDD" id="cd09009">
    <property type="entry name" value="PNP-EcPNPII_like"/>
    <property type="match status" value="1"/>
</dbReference>
<proteinExistence type="inferred from homology"/>
<dbReference type="RefSeq" id="WP_165106392.1">
    <property type="nucleotide sequence ID" value="NZ_JAAKYA010000029.1"/>
</dbReference>
<dbReference type="SUPFAM" id="SSF53167">
    <property type="entry name" value="Purine and uridine phosphorylases"/>
    <property type="match status" value="1"/>
</dbReference>
<evidence type="ECO:0000256" key="5">
    <source>
        <dbReference type="PIRNR" id="PIRNR000477"/>
    </source>
</evidence>
<dbReference type="EMBL" id="JAAKYA010000029">
    <property type="protein sequence ID" value="NGO38755.1"/>
    <property type="molecule type" value="Genomic_DNA"/>
</dbReference>
<dbReference type="PANTHER" id="PTHR11904:SF9">
    <property type="entry name" value="PURINE NUCLEOSIDE PHOSPHORYLASE-RELATED"/>
    <property type="match status" value="1"/>
</dbReference>
<evidence type="ECO:0000313" key="7">
    <source>
        <dbReference type="EMBL" id="NGO38755.1"/>
    </source>
</evidence>
<keyword evidence="4 5" id="KW-0808">Transferase</keyword>
<evidence type="ECO:0000256" key="3">
    <source>
        <dbReference type="ARBA" id="ARBA00022676"/>
    </source>
</evidence>
<comment type="pathway">
    <text evidence="1 5">Purine metabolism; purine nucleoside salvage.</text>
</comment>
<feature type="domain" description="Nucleoside phosphorylase" evidence="6">
    <location>
        <begin position="37"/>
        <end position="282"/>
    </location>
</feature>
<evidence type="ECO:0000256" key="2">
    <source>
        <dbReference type="ARBA" id="ARBA00006751"/>
    </source>
</evidence>
<dbReference type="InterPro" id="IPR035994">
    <property type="entry name" value="Nucleoside_phosphorylase_sf"/>
</dbReference>